<dbReference type="AlphaFoldDB" id="A0A225DPU7"/>
<reference evidence="2" key="1">
    <citation type="submission" date="2017-06" db="EMBL/GenBank/DDBJ databases">
        <title>Genome analysis of Fimbriiglobus ruber SP5, the first member of the order Planctomycetales with confirmed chitinolytic capability.</title>
        <authorList>
            <person name="Ravin N.V."/>
            <person name="Rakitin A.L."/>
            <person name="Ivanova A.A."/>
            <person name="Beletsky A.V."/>
            <person name="Kulichevskaya I.S."/>
            <person name="Mardanov A.V."/>
            <person name="Dedysh S.N."/>
        </authorList>
    </citation>
    <scope>NUCLEOTIDE SEQUENCE [LARGE SCALE GENOMIC DNA]</scope>
    <source>
        <strain evidence="2">SP5</strain>
    </source>
</reference>
<sequence>MAKAISLCDHHVGYRDGKVDLYGLFNAIRPQSGYPYTRGRFCLFAQLINGLGPVPFFVDIRSAETDELVWTTEVRQLQFPDRTTVVQVALSIEGCRFDRPGLYVLELFCDNTWVCDTQVLLR</sequence>
<gene>
    <name evidence="1" type="ORF">FRUB_07327</name>
</gene>
<accession>A0A225DPU7</accession>
<comment type="caution">
    <text evidence="1">The sequence shown here is derived from an EMBL/GenBank/DDBJ whole genome shotgun (WGS) entry which is preliminary data.</text>
</comment>
<protein>
    <submittedName>
        <fullName evidence="1">Uncharacterized protein</fullName>
    </submittedName>
</protein>
<organism evidence="1 2">
    <name type="scientific">Fimbriiglobus ruber</name>
    <dbReference type="NCBI Taxonomy" id="1908690"/>
    <lineage>
        <taxon>Bacteria</taxon>
        <taxon>Pseudomonadati</taxon>
        <taxon>Planctomycetota</taxon>
        <taxon>Planctomycetia</taxon>
        <taxon>Gemmatales</taxon>
        <taxon>Gemmataceae</taxon>
        <taxon>Fimbriiglobus</taxon>
    </lineage>
</organism>
<keyword evidence="2" id="KW-1185">Reference proteome</keyword>
<dbReference type="Proteomes" id="UP000214646">
    <property type="component" value="Unassembled WGS sequence"/>
</dbReference>
<proteinExistence type="predicted"/>
<name>A0A225DPU7_9BACT</name>
<dbReference type="InterPro" id="IPR054221">
    <property type="entry name" value="DUF6941"/>
</dbReference>
<dbReference type="EMBL" id="NIDE01000014">
    <property type="protein sequence ID" value="OWK38207.1"/>
    <property type="molecule type" value="Genomic_DNA"/>
</dbReference>
<evidence type="ECO:0000313" key="1">
    <source>
        <dbReference type="EMBL" id="OWK38207.1"/>
    </source>
</evidence>
<dbReference type="Pfam" id="PF22091">
    <property type="entry name" value="DUF6941"/>
    <property type="match status" value="1"/>
</dbReference>
<evidence type="ECO:0000313" key="2">
    <source>
        <dbReference type="Proteomes" id="UP000214646"/>
    </source>
</evidence>